<dbReference type="CDD" id="cd00593">
    <property type="entry name" value="RIBOc"/>
    <property type="match status" value="1"/>
</dbReference>
<gene>
    <name evidence="15" type="primary">rnc</name>
    <name evidence="19" type="ORF">SAMN05216366_1229</name>
</gene>
<evidence type="ECO:0000256" key="3">
    <source>
        <dbReference type="ARBA" id="ARBA00010183"/>
    </source>
</evidence>
<feature type="domain" description="DRBM" evidence="17">
    <location>
        <begin position="169"/>
        <end position="238"/>
    </location>
</feature>
<dbReference type="InterPro" id="IPR014720">
    <property type="entry name" value="dsRBD_dom"/>
</dbReference>
<dbReference type="OrthoDB" id="9805026at2"/>
<feature type="region of interest" description="Disordered" evidence="16">
    <location>
        <begin position="216"/>
        <end position="240"/>
    </location>
</feature>
<comment type="function">
    <text evidence="15">Digests double-stranded RNA. Involved in the processing of primary rRNA transcript to yield the immediate precursors to the large and small rRNAs (23S and 16S). Processes some mRNAs, and tRNAs when they are encoded in the rRNA operon. Processes pre-crRNA and tracrRNA of type II CRISPR loci if present in the organism.</text>
</comment>
<evidence type="ECO:0000259" key="18">
    <source>
        <dbReference type="PROSITE" id="PS50142"/>
    </source>
</evidence>
<keyword evidence="8 15" id="KW-0819">tRNA processing</keyword>
<dbReference type="GO" id="GO:0006397">
    <property type="term" value="P:mRNA processing"/>
    <property type="evidence" value="ECO:0007669"/>
    <property type="project" value="UniProtKB-UniRule"/>
</dbReference>
<feature type="active site" evidence="15">
    <location>
        <position position="131"/>
    </location>
</feature>
<keyword evidence="5 15" id="KW-0963">Cytoplasm</keyword>
<dbReference type="GO" id="GO:0003725">
    <property type="term" value="F:double-stranded RNA binding"/>
    <property type="evidence" value="ECO:0007669"/>
    <property type="project" value="TreeGrafter"/>
</dbReference>
<feature type="binding site" evidence="15">
    <location>
        <position position="55"/>
    </location>
    <ligand>
        <name>Mg(2+)</name>
        <dbReference type="ChEBI" id="CHEBI:18420"/>
    </ligand>
</feature>
<dbReference type="InterPro" id="IPR036389">
    <property type="entry name" value="RNase_III_sf"/>
</dbReference>
<evidence type="ECO:0000256" key="7">
    <source>
        <dbReference type="ARBA" id="ARBA00022664"/>
    </source>
</evidence>
<feature type="compositionally biased region" description="Basic and acidic residues" evidence="16">
    <location>
        <begin position="220"/>
        <end position="240"/>
    </location>
</feature>
<proteinExistence type="inferred from homology"/>
<evidence type="ECO:0000256" key="11">
    <source>
        <dbReference type="ARBA" id="ARBA00022759"/>
    </source>
</evidence>
<keyword evidence="9 15" id="KW-0540">Nuclease</keyword>
<dbReference type="FunFam" id="3.30.160.20:FF:000003">
    <property type="entry name" value="Ribonuclease 3"/>
    <property type="match status" value="1"/>
</dbReference>
<feature type="active site" evidence="15">
    <location>
        <position position="59"/>
    </location>
</feature>
<dbReference type="InterPro" id="IPR011907">
    <property type="entry name" value="RNase_III"/>
</dbReference>
<dbReference type="GO" id="GO:0004525">
    <property type="term" value="F:ribonuclease III activity"/>
    <property type="evidence" value="ECO:0007669"/>
    <property type="project" value="UniProtKB-UniRule"/>
</dbReference>
<dbReference type="EMBL" id="FNJQ01000022">
    <property type="protein sequence ID" value="SDP50477.1"/>
    <property type="molecule type" value="Genomic_DNA"/>
</dbReference>
<dbReference type="HAMAP" id="MF_00104">
    <property type="entry name" value="RNase_III"/>
    <property type="match status" value="1"/>
</dbReference>
<dbReference type="SUPFAM" id="SSF54768">
    <property type="entry name" value="dsRNA-binding domain-like"/>
    <property type="match status" value="1"/>
</dbReference>
<comment type="cofactor">
    <cofactor evidence="15">
        <name>Mg(2+)</name>
        <dbReference type="ChEBI" id="CHEBI:18420"/>
    </cofactor>
</comment>
<comment type="similarity">
    <text evidence="3">Belongs to the ribonuclease III family.</text>
</comment>
<comment type="subcellular location">
    <subcellularLocation>
        <location evidence="2 15">Cytoplasm</location>
    </subcellularLocation>
</comment>
<dbReference type="PROSITE" id="PS50137">
    <property type="entry name" value="DS_RBD"/>
    <property type="match status" value="1"/>
</dbReference>
<keyword evidence="14 15" id="KW-0694">RNA-binding</keyword>
<comment type="catalytic activity">
    <reaction evidence="1 15">
        <text>Endonucleolytic cleavage to 5'-phosphomonoester.</text>
        <dbReference type="EC" id="3.1.26.3"/>
    </reaction>
</comment>
<dbReference type="GO" id="GO:0008033">
    <property type="term" value="P:tRNA processing"/>
    <property type="evidence" value="ECO:0007669"/>
    <property type="project" value="UniProtKB-KW"/>
</dbReference>
<dbReference type="GO" id="GO:0046872">
    <property type="term" value="F:metal ion binding"/>
    <property type="evidence" value="ECO:0007669"/>
    <property type="project" value="UniProtKB-KW"/>
</dbReference>
<keyword evidence="11 15" id="KW-0255">Endonuclease</keyword>
<evidence type="ECO:0000313" key="19">
    <source>
        <dbReference type="EMBL" id="SDP50477.1"/>
    </source>
</evidence>
<reference evidence="19 20" key="1">
    <citation type="submission" date="2016-10" db="EMBL/GenBank/DDBJ databases">
        <authorList>
            <person name="de Groot N.N."/>
        </authorList>
    </citation>
    <scope>NUCLEOTIDE SEQUENCE [LARGE SCALE GENOMIC DNA]</scope>
    <source>
        <strain evidence="19 20">S137</strain>
    </source>
</reference>
<dbReference type="GO" id="GO:0010468">
    <property type="term" value="P:regulation of gene expression"/>
    <property type="evidence" value="ECO:0007669"/>
    <property type="project" value="TreeGrafter"/>
</dbReference>
<evidence type="ECO:0000256" key="6">
    <source>
        <dbReference type="ARBA" id="ARBA00022552"/>
    </source>
</evidence>
<keyword evidence="13 15" id="KW-0460">Magnesium</keyword>
<evidence type="ECO:0000256" key="8">
    <source>
        <dbReference type="ARBA" id="ARBA00022694"/>
    </source>
</evidence>
<keyword evidence="10 15" id="KW-0479">Metal-binding</keyword>
<dbReference type="GO" id="GO:0019843">
    <property type="term" value="F:rRNA binding"/>
    <property type="evidence" value="ECO:0007669"/>
    <property type="project" value="UniProtKB-KW"/>
</dbReference>
<dbReference type="Pfam" id="PF00035">
    <property type="entry name" value="dsrm"/>
    <property type="match status" value="1"/>
</dbReference>
<evidence type="ECO:0000256" key="2">
    <source>
        <dbReference type="ARBA" id="ARBA00004496"/>
    </source>
</evidence>
<evidence type="ECO:0000313" key="20">
    <source>
        <dbReference type="Proteomes" id="UP000182412"/>
    </source>
</evidence>
<dbReference type="PROSITE" id="PS00517">
    <property type="entry name" value="RNASE_3_1"/>
    <property type="match status" value="1"/>
</dbReference>
<evidence type="ECO:0000256" key="5">
    <source>
        <dbReference type="ARBA" id="ARBA00022490"/>
    </source>
</evidence>
<evidence type="ECO:0000256" key="13">
    <source>
        <dbReference type="ARBA" id="ARBA00022842"/>
    </source>
</evidence>
<dbReference type="FunFam" id="1.10.1520.10:FF:000001">
    <property type="entry name" value="Ribonuclease 3"/>
    <property type="match status" value="1"/>
</dbReference>
<dbReference type="Gene3D" id="3.30.160.20">
    <property type="match status" value="1"/>
</dbReference>
<dbReference type="Gene3D" id="1.10.1520.10">
    <property type="entry name" value="Ribonuclease III domain"/>
    <property type="match status" value="1"/>
</dbReference>
<evidence type="ECO:0000259" key="17">
    <source>
        <dbReference type="PROSITE" id="PS50137"/>
    </source>
</evidence>
<comment type="subunit">
    <text evidence="4 15">Homodimer.</text>
</comment>
<dbReference type="Pfam" id="PF14622">
    <property type="entry name" value="Ribonucleas_3_3"/>
    <property type="match status" value="1"/>
</dbReference>
<dbReference type="GO" id="GO:0006364">
    <property type="term" value="P:rRNA processing"/>
    <property type="evidence" value="ECO:0007669"/>
    <property type="project" value="UniProtKB-UniRule"/>
</dbReference>
<organism evidence="19 20">
    <name type="scientific">Selenomonas ruminantium</name>
    <dbReference type="NCBI Taxonomy" id="971"/>
    <lineage>
        <taxon>Bacteria</taxon>
        <taxon>Bacillati</taxon>
        <taxon>Bacillota</taxon>
        <taxon>Negativicutes</taxon>
        <taxon>Selenomonadales</taxon>
        <taxon>Selenomonadaceae</taxon>
        <taxon>Selenomonas</taxon>
    </lineage>
</organism>
<keyword evidence="12 15" id="KW-0378">Hydrolase</keyword>
<evidence type="ECO:0000256" key="1">
    <source>
        <dbReference type="ARBA" id="ARBA00000109"/>
    </source>
</evidence>
<evidence type="ECO:0000256" key="10">
    <source>
        <dbReference type="ARBA" id="ARBA00022723"/>
    </source>
</evidence>
<dbReference type="PANTHER" id="PTHR11207">
    <property type="entry name" value="RIBONUCLEASE III"/>
    <property type="match status" value="1"/>
</dbReference>
<dbReference type="InterPro" id="IPR000999">
    <property type="entry name" value="RNase_III_dom"/>
</dbReference>
<feature type="domain" description="RNase III" evidence="18">
    <location>
        <begin position="13"/>
        <end position="142"/>
    </location>
</feature>
<evidence type="ECO:0000256" key="16">
    <source>
        <dbReference type="SAM" id="MobiDB-lite"/>
    </source>
</evidence>
<dbReference type="AlphaFoldDB" id="A0A1H0T8W4"/>
<name>A0A1H0T8W4_SELRU</name>
<dbReference type="CDD" id="cd10845">
    <property type="entry name" value="DSRM_RNAse_III_family"/>
    <property type="match status" value="1"/>
</dbReference>
<protein>
    <recommendedName>
        <fullName evidence="15">Ribonuclease 3</fullName>
        <ecNumber evidence="15">3.1.26.3</ecNumber>
    </recommendedName>
    <alternativeName>
        <fullName evidence="15">Ribonuclease III</fullName>
        <shortName evidence="15">RNase III</shortName>
    </alternativeName>
</protein>
<dbReference type="NCBIfam" id="TIGR02191">
    <property type="entry name" value="RNaseIII"/>
    <property type="match status" value="1"/>
</dbReference>
<dbReference type="PROSITE" id="PS50142">
    <property type="entry name" value="RNASE_3_2"/>
    <property type="match status" value="1"/>
</dbReference>
<dbReference type="GO" id="GO:0042802">
    <property type="term" value="F:identical protein binding"/>
    <property type="evidence" value="ECO:0007669"/>
    <property type="project" value="UniProtKB-ARBA"/>
</dbReference>
<dbReference type="Proteomes" id="UP000182412">
    <property type="component" value="Unassembled WGS sequence"/>
</dbReference>
<keyword evidence="7 15" id="KW-0507">mRNA processing</keyword>
<dbReference type="SMART" id="SM00358">
    <property type="entry name" value="DSRM"/>
    <property type="match status" value="1"/>
</dbReference>
<evidence type="ECO:0000256" key="4">
    <source>
        <dbReference type="ARBA" id="ARBA00011738"/>
    </source>
</evidence>
<evidence type="ECO:0000256" key="14">
    <source>
        <dbReference type="ARBA" id="ARBA00022884"/>
    </source>
</evidence>
<dbReference type="RefSeq" id="WP_074572763.1">
    <property type="nucleotide sequence ID" value="NZ_FNJQ01000022.1"/>
</dbReference>
<dbReference type="SUPFAM" id="SSF69065">
    <property type="entry name" value="RNase III domain-like"/>
    <property type="match status" value="1"/>
</dbReference>
<feature type="binding site" evidence="15">
    <location>
        <position position="128"/>
    </location>
    <ligand>
        <name>Mg(2+)</name>
        <dbReference type="ChEBI" id="CHEBI:18420"/>
    </ligand>
</feature>
<keyword evidence="15" id="KW-0699">rRNA-binding</keyword>
<evidence type="ECO:0000256" key="15">
    <source>
        <dbReference type="HAMAP-Rule" id="MF_00104"/>
    </source>
</evidence>
<sequence length="240" mass="26853">MGEVLTAKRKGELQELTARLGVEFRDLTLLHKALIHSSYANEAKEKNIVHNERLEFLGDAVLELASSTYLYMHFPQMPEGQLTKTRASIVCSTSLAELARTLHLGDYLLLGHGEEMSGGRDRQTNLEDVFEAVIGAIYLDQGWDTAKDYVTRQLMPLFKQVEQGAILKDYKTILQEVVYQEAQQTVSYELVGTSGPDHDKTFTFNVLVTGKVMGTGTGRSKKEAEQKAARQALEKLTNKK</sequence>
<evidence type="ECO:0000256" key="12">
    <source>
        <dbReference type="ARBA" id="ARBA00022801"/>
    </source>
</evidence>
<accession>A0A1H0T8W4</accession>
<dbReference type="PANTHER" id="PTHR11207:SF0">
    <property type="entry name" value="RIBONUCLEASE 3"/>
    <property type="match status" value="1"/>
</dbReference>
<dbReference type="SMART" id="SM00535">
    <property type="entry name" value="RIBOc"/>
    <property type="match status" value="1"/>
</dbReference>
<keyword evidence="6 15" id="KW-0698">rRNA processing</keyword>
<feature type="binding site" evidence="15">
    <location>
        <position position="131"/>
    </location>
    <ligand>
        <name>Mg(2+)</name>
        <dbReference type="ChEBI" id="CHEBI:18420"/>
    </ligand>
</feature>
<dbReference type="EC" id="3.1.26.3" evidence="15"/>
<dbReference type="GO" id="GO:0005737">
    <property type="term" value="C:cytoplasm"/>
    <property type="evidence" value="ECO:0007669"/>
    <property type="project" value="UniProtKB-SubCell"/>
</dbReference>
<evidence type="ECO:0000256" key="9">
    <source>
        <dbReference type="ARBA" id="ARBA00022722"/>
    </source>
</evidence>